<dbReference type="AlphaFoldDB" id="A2F9P0"/>
<dbReference type="Proteomes" id="UP000001542">
    <property type="component" value="Unassembled WGS sequence"/>
</dbReference>
<dbReference type="Pfam" id="PF13306">
    <property type="entry name" value="LRR_5"/>
    <property type="match status" value="2"/>
</dbReference>
<feature type="region of interest" description="Disordered" evidence="1">
    <location>
        <begin position="542"/>
        <end position="570"/>
    </location>
</feature>
<dbReference type="RefSeq" id="XP_001311300.1">
    <property type="nucleotide sequence ID" value="XM_001311299.1"/>
</dbReference>
<keyword evidence="2" id="KW-0472">Membrane</keyword>
<sequence>MRCTNLKSVTLQDTDTISDSAFNGCSSLTSVTFPSKPIIINPYAFYGTALTTVDVSKATSIGAAAFQNTKLQTVTVGNNFSSQTLPENQPFYNLPTLTKIVLASSATQFYIEPFLLCENLAEITVNGNFKNTNGIITSSDDKKLICVLPTINISQYEIPDVETIQKYAFQSNQFITSATAYFPKTLSYTFFNCRNLTSFSYSPDASQTDPLQLEGTFMDCPMLKTVTLNGKVQSIGDDTFRNCVKLVDFVIPDSVTTIGQYSFANTQKIKNLTLNGVVTISSYAFYESHIRKLAIGKGLKTIGTYAFANSKISSINLPIYLSTIGDHAFYKAEKLTSITLPNIYEIKSNTFSGTSLTQINIPLSVHTIAPNAFDHIYSALKFSFPSGGHPKFTVSNDHEFIDKSTSKLLFTFGNLTKTYKISNSVKSLDINSINTNFYEQRNTGYAYDIGVQTLIIPATVSSFDPSCLSSSSTFLRTLCFEGDITFTATTLSSTNIVNIFAPAYTGGSTQFTQGNQNIPIKRQPCDQTSPYPTSYQEINDTCPPPEEIIIPEPDNETNSSQKVETPAPESNSGFIPLAGWMVAVVIVLVIVIVGLIVLYLVNQKAKSIRREKRAQAKAEKLKQQQEALNKEQEPPKEQLDEETKQAVEAAVAETQQQTDQNAKQGEGDVEKTKDNPLLTFGDSNEDAFGDDAEEPADSPLAQDDNKDNSDSSSSNSDGKELQDI</sequence>
<proteinExistence type="predicted"/>
<dbReference type="SUPFAM" id="SSF52058">
    <property type="entry name" value="L domain-like"/>
    <property type="match status" value="1"/>
</dbReference>
<reference evidence="3" key="1">
    <citation type="submission" date="2006-10" db="EMBL/GenBank/DDBJ databases">
        <authorList>
            <person name="Amadeo P."/>
            <person name="Zhao Q."/>
            <person name="Wortman J."/>
            <person name="Fraser-Liggett C."/>
            <person name="Carlton J."/>
        </authorList>
    </citation>
    <scope>NUCLEOTIDE SEQUENCE</scope>
    <source>
        <strain evidence="3">G3</strain>
    </source>
</reference>
<dbReference type="InParanoid" id="A2F9P0"/>
<feature type="region of interest" description="Disordered" evidence="1">
    <location>
        <begin position="619"/>
        <end position="724"/>
    </location>
</feature>
<dbReference type="Gene3D" id="3.40.50.12480">
    <property type="match status" value="1"/>
</dbReference>
<dbReference type="KEGG" id="tva:4756167"/>
<dbReference type="InterPro" id="IPR053139">
    <property type="entry name" value="Surface_bspA-like"/>
</dbReference>
<keyword evidence="2" id="KW-1133">Transmembrane helix</keyword>
<dbReference type="PANTHER" id="PTHR45661">
    <property type="entry name" value="SURFACE ANTIGEN"/>
    <property type="match status" value="1"/>
</dbReference>
<dbReference type="Gene3D" id="3.80.10.10">
    <property type="entry name" value="Ribonuclease Inhibitor"/>
    <property type="match status" value="3"/>
</dbReference>
<keyword evidence="2" id="KW-0812">Transmembrane</keyword>
<feature type="compositionally biased region" description="Low complexity" evidence="1">
    <location>
        <begin position="646"/>
        <end position="658"/>
    </location>
</feature>
<organism evidence="3 4">
    <name type="scientific">Trichomonas vaginalis (strain ATCC PRA-98 / G3)</name>
    <dbReference type="NCBI Taxonomy" id="412133"/>
    <lineage>
        <taxon>Eukaryota</taxon>
        <taxon>Metamonada</taxon>
        <taxon>Parabasalia</taxon>
        <taxon>Trichomonadida</taxon>
        <taxon>Trichomonadidae</taxon>
        <taxon>Trichomonas</taxon>
    </lineage>
</organism>
<feature type="compositionally biased region" description="Basic and acidic residues" evidence="1">
    <location>
        <begin position="619"/>
        <end position="645"/>
    </location>
</feature>
<dbReference type="SMR" id="A2F9P0"/>
<feature type="transmembrane region" description="Helical" evidence="2">
    <location>
        <begin position="577"/>
        <end position="601"/>
    </location>
</feature>
<name>A2F9P0_TRIV3</name>
<dbReference type="PANTHER" id="PTHR45661:SF3">
    <property type="entry name" value="IG-LIKE DOMAIN-CONTAINING PROTEIN"/>
    <property type="match status" value="1"/>
</dbReference>
<protein>
    <submittedName>
        <fullName evidence="3">Surface antigen BspA-like</fullName>
    </submittedName>
</protein>
<gene>
    <name evidence="3" type="ORF">TVAG_357390</name>
</gene>
<accession>A2F9P0</accession>
<dbReference type="EMBL" id="DS113678">
    <property type="protein sequence ID" value="EAX98370.1"/>
    <property type="molecule type" value="Genomic_DNA"/>
</dbReference>
<dbReference type="VEuPathDB" id="TrichDB:TVAG_357390"/>
<reference evidence="3" key="2">
    <citation type="journal article" date="2007" name="Science">
        <title>Draft genome sequence of the sexually transmitted pathogen Trichomonas vaginalis.</title>
        <authorList>
            <person name="Carlton J.M."/>
            <person name="Hirt R.P."/>
            <person name="Silva J.C."/>
            <person name="Delcher A.L."/>
            <person name="Schatz M."/>
            <person name="Zhao Q."/>
            <person name="Wortman J.R."/>
            <person name="Bidwell S.L."/>
            <person name="Alsmark U.C.M."/>
            <person name="Besteiro S."/>
            <person name="Sicheritz-Ponten T."/>
            <person name="Noel C.J."/>
            <person name="Dacks J.B."/>
            <person name="Foster P.G."/>
            <person name="Simillion C."/>
            <person name="Van de Peer Y."/>
            <person name="Miranda-Saavedra D."/>
            <person name="Barton G.J."/>
            <person name="Westrop G.D."/>
            <person name="Mueller S."/>
            <person name="Dessi D."/>
            <person name="Fiori P.L."/>
            <person name="Ren Q."/>
            <person name="Paulsen I."/>
            <person name="Zhang H."/>
            <person name="Bastida-Corcuera F.D."/>
            <person name="Simoes-Barbosa A."/>
            <person name="Brown M.T."/>
            <person name="Hayes R.D."/>
            <person name="Mukherjee M."/>
            <person name="Okumura C.Y."/>
            <person name="Schneider R."/>
            <person name="Smith A.J."/>
            <person name="Vanacova S."/>
            <person name="Villalvazo M."/>
            <person name="Haas B.J."/>
            <person name="Pertea M."/>
            <person name="Feldblyum T.V."/>
            <person name="Utterback T.R."/>
            <person name="Shu C.L."/>
            <person name="Osoegawa K."/>
            <person name="de Jong P.J."/>
            <person name="Hrdy I."/>
            <person name="Horvathova L."/>
            <person name="Zubacova Z."/>
            <person name="Dolezal P."/>
            <person name="Malik S.B."/>
            <person name="Logsdon J.M. Jr."/>
            <person name="Henze K."/>
            <person name="Gupta A."/>
            <person name="Wang C.C."/>
            <person name="Dunne R.L."/>
            <person name="Upcroft J.A."/>
            <person name="Upcroft P."/>
            <person name="White O."/>
            <person name="Salzberg S.L."/>
            <person name="Tang P."/>
            <person name="Chiu C.-H."/>
            <person name="Lee Y.-S."/>
            <person name="Embley T.M."/>
            <person name="Coombs G.H."/>
            <person name="Mottram J.C."/>
            <person name="Tachezy J."/>
            <person name="Fraser-Liggett C.M."/>
            <person name="Johnson P.J."/>
        </authorList>
    </citation>
    <scope>NUCLEOTIDE SEQUENCE [LARGE SCALE GENOMIC DNA]</scope>
    <source>
        <strain evidence="3">G3</strain>
    </source>
</reference>
<evidence type="ECO:0000256" key="2">
    <source>
        <dbReference type="SAM" id="Phobius"/>
    </source>
</evidence>
<dbReference type="InterPro" id="IPR026906">
    <property type="entry name" value="LRR_5"/>
</dbReference>
<feature type="compositionally biased region" description="Polar residues" evidence="1">
    <location>
        <begin position="556"/>
        <end position="570"/>
    </location>
</feature>
<dbReference type="VEuPathDB" id="TrichDB:TVAGG3_0429510"/>
<feature type="compositionally biased region" description="Acidic residues" evidence="1">
    <location>
        <begin position="683"/>
        <end position="696"/>
    </location>
</feature>
<keyword evidence="4" id="KW-1185">Reference proteome</keyword>
<evidence type="ECO:0000313" key="3">
    <source>
        <dbReference type="EMBL" id="EAX98370.1"/>
    </source>
</evidence>
<dbReference type="InterPro" id="IPR032675">
    <property type="entry name" value="LRR_dom_sf"/>
</dbReference>
<evidence type="ECO:0000256" key="1">
    <source>
        <dbReference type="SAM" id="MobiDB-lite"/>
    </source>
</evidence>
<evidence type="ECO:0000313" key="4">
    <source>
        <dbReference type="Proteomes" id="UP000001542"/>
    </source>
</evidence>
<feature type="compositionally biased region" description="Basic and acidic residues" evidence="1">
    <location>
        <begin position="665"/>
        <end position="674"/>
    </location>
</feature>